<accession>U9U8P6</accession>
<protein>
    <submittedName>
        <fullName evidence="1">Uncharacterized protein</fullName>
    </submittedName>
</protein>
<evidence type="ECO:0000313" key="1">
    <source>
        <dbReference type="EMBL" id="ESA16784.1"/>
    </source>
</evidence>
<dbReference type="AlphaFoldDB" id="U9U8P6"/>
<reference evidence="1" key="1">
    <citation type="submission" date="2013-07" db="EMBL/GenBank/DDBJ databases">
        <title>The genome of an arbuscular mycorrhizal fungus provides insights into the evolution of the oldest plant symbiosis.</title>
        <authorList>
            <consortium name="DOE Joint Genome Institute"/>
            <person name="Tisserant E."/>
            <person name="Malbreil M."/>
            <person name="Kuo A."/>
            <person name="Kohler A."/>
            <person name="Symeonidi A."/>
            <person name="Balestrini R."/>
            <person name="Charron P."/>
            <person name="Duensing N."/>
            <person name="Frei-dit-Frey N."/>
            <person name="Gianinazzi-Pearson V."/>
            <person name="Gilbert B."/>
            <person name="Handa Y."/>
            <person name="Hijri M."/>
            <person name="Kaul R."/>
            <person name="Kawaguchi M."/>
            <person name="Krajinski F."/>
            <person name="Lammers P."/>
            <person name="Lapierre D."/>
            <person name="Masclaux F.G."/>
            <person name="Murat C."/>
            <person name="Morin E."/>
            <person name="Ndikumana S."/>
            <person name="Pagni M."/>
            <person name="Petitpierre D."/>
            <person name="Requena N."/>
            <person name="Rosikiewicz P."/>
            <person name="Riley R."/>
            <person name="Saito K."/>
            <person name="San Clemente H."/>
            <person name="Shapiro H."/>
            <person name="van Tuinen D."/>
            <person name="Becard G."/>
            <person name="Bonfante P."/>
            <person name="Paszkowski U."/>
            <person name="Shachar-Hill Y."/>
            <person name="Young J.P."/>
            <person name="Sanders I.R."/>
            <person name="Henrissat B."/>
            <person name="Rensing S.A."/>
            <person name="Grigoriev I.V."/>
            <person name="Corradi N."/>
            <person name="Roux C."/>
            <person name="Martin F."/>
        </authorList>
    </citation>
    <scope>NUCLEOTIDE SEQUENCE</scope>
    <source>
        <strain evidence="1">DAOM 197198</strain>
    </source>
</reference>
<dbReference type="HOGENOM" id="CLU_3125734_0_0_1"/>
<sequence length="50" mass="5599">MTLYYGIYPLITFSVNGSVKAHFYGVFIEITDKTFIRVSPASNSVSYIST</sequence>
<name>U9U8P6_RHIID</name>
<gene>
    <name evidence="1" type="ORF">GLOINDRAFT_22459</name>
</gene>
<proteinExistence type="predicted"/>
<dbReference type="EMBL" id="KI280754">
    <property type="protein sequence ID" value="ESA16784.1"/>
    <property type="molecule type" value="Genomic_DNA"/>
</dbReference>
<organism evidence="1">
    <name type="scientific">Rhizophagus irregularis (strain DAOM 181602 / DAOM 197198 / MUCL 43194)</name>
    <name type="common">Arbuscular mycorrhizal fungus</name>
    <name type="synonym">Glomus intraradices</name>
    <dbReference type="NCBI Taxonomy" id="747089"/>
    <lineage>
        <taxon>Eukaryota</taxon>
        <taxon>Fungi</taxon>
        <taxon>Fungi incertae sedis</taxon>
        <taxon>Mucoromycota</taxon>
        <taxon>Glomeromycotina</taxon>
        <taxon>Glomeromycetes</taxon>
        <taxon>Glomerales</taxon>
        <taxon>Glomeraceae</taxon>
        <taxon>Rhizophagus</taxon>
    </lineage>
</organism>